<comment type="similarity">
    <text evidence="1 4">Belongs to the glutathione peroxidase family.</text>
</comment>
<dbReference type="PRINTS" id="PR01011">
    <property type="entry name" value="GLUTPROXDASE"/>
</dbReference>
<proteinExistence type="inferred from homology"/>
<dbReference type="CDD" id="cd00340">
    <property type="entry name" value="GSH_Peroxidase"/>
    <property type="match status" value="1"/>
</dbReference>
<protein>
    <recommendedName>
        <fullName evidence="4">Glutathione peroxidase</fullName>
    </recommendedName>
</protein>
<reference evidence="6" key="1">
    <citation type="submission" date="2022-07" db="EMBL/GenBank/DDBJ databases">
        <title>Taxonomy of Novel Oxalotrophic and Methylotrophic Bacteria.</title>
        <authorList>
            <person name="Sahin N."/>
            <person name="Tani A."/>
        </authorList>
    </citation>
    <scope>NUCLEOTIDE SEQUENCE</scope>
    <source>
        <strain evidence="6">Y10</strain>
    </source>
</reference>
<dbReference type="InterPro" id="IPR000889">
    <property type="entry name" value="Glutathione_peroxidase"/>
</dbReference>
<dbReference type="PANTHER" id="PTHR11592:SF78">
    <property type="entry name" value="GLUTATHIONE PEROXIDASE"/>
    <property type="match status" value="1"/>
</dbReference>
<dbReference type="SUPFAM" id="SSF52833">
    <property type="entry name" value="Thioredoxin-like"/>
    <property type="match status" value="1"/>
</dbReference>
<dbReference type="InterPro" id="IPR029759">
    <property type="entry name" value="GPX_AS"/>
</dbReference>
<evidence type="ECO:0000256" key="4">
    <source>
        <dbReference type="RuleBase" id="RU000499"/>
    </source>
</evidence>
<dbReference type="GO" id="GO:0004601">
    <property type="term" value="F:peroxidase activity"/>
    <property type="evidence" value="ECO:0007669"/>
    <property type="project" value="UniProtKB-KW"/>
</dbReference>
<dbReference type="PROSITE" id="PS51352">
    <property type="entry name" value="THIOREDOXIN_2"/>
    <property type="match status" value="1"/>
</dbReference>
<dbReference type="PROSITE" id="PS51355">
    <property type="entry name" value="GLUTATHIONE_PEROXID_3"/>
    <property type="match status" value="1"/>
</dbReference>
<keyword evidence="2 4" id="KW-0575">Peroxidase</keyword>
<keyword evidence="7" id="KW-1185">Reference proteome</keyword>
<evidence type="ECO:0000313" key="6">
    <source>
        <dbReference type="EMBL" id="GLB50280.1"/>
    </source>
</evidence>
<sequence>MREIIMSAFYNLKTKTPQGKEVAMSEFKDKVVLIVNTATKCGLAPQFEGLEKLHETYKDKGLVVLGFPSDQFANQEPETNDTVEQACKINFGVTFPLMAKSDVNGANTNEVFKYLKSELGGLLGSKIKWNFTKFLIDRNGKPVKRFAPITKPETIEKTIQKLL</sequence>
<dbReference type="EMBL" id="BRVO01000003">
    <property type="protein sequence ID" value="GLB50280.1"/>
    <property type="molecule type" value="Genomic_DNA"/>
</dbReference>
<dbReference type="InterPro" id="IPR036249">
    <property type="entry name" value="Thioredoxin-like_sf"/>
</dbReference>
<dbReference type="PROSITE" id="PS00460">
    <property type="entry name" value="GLUTATHIONE_PEROXID_1"/>
    <property type="match status" value="1"/>
</dbReference>
<dbReference type="PIRSF" id="PIRSF000303">
    <property type="entry name" value="Glutathion_perox"/>
    <property type="match status" value="1"/>
</dbReference>
<evidence type="ECO:0000256" key="3">
    <source>
        <dbReference type="ARBA" id="ARBA00023002"/>
    </source>
</evidence>
<name>A0ABQ5MLI7_9FLAO</name>
<dbReference type="InterPro" id="IPR013766">
    <property type="entry name" value="Thioredoxin_domain"/>
</dbReference>
<evidence type="ECO:0000256" key="2">
    <source>
        <dbReference type="ARBA" id="ARBA00022559"/>
    </source>
</evidence>
<evidence type="ECO:0000313" key="7">
    <source>
        <dbReference type="Proteomes" id="UP001143543"/>
    </source>
</evidence>
<dbReference type="Pfam" id="PF00255">
    <property type="entry name" value="GSHPx"/>
    <property type="match status" value="1"/>
</dbReference>
<dbReference type="Gene3D" id="3.40.30.10">
    <property type="entry name" value="Glutaredoxin"/>
    <property type="match status" value="1"/>
</dbReference>
<accession>A0ABQ5MLI7</accession>
<dbReference type="Proteomes" id="UP001143543">
    <property type="component" value="Unassembled WGS sequence"/>
</dbReference>
<comment type="caution">
    <text evidence="6">The sequence shown here is derived from an EMBL/GenBank/DDBJ whole genome shotgun (WGS) entry which is preliminary data.</text>
</comment>
<evidence type="ECO:0000259" key="5">
    <source>
        <dbReference type="PROSITE" id="PS51352"/>
    </source>
</evidence>
<organism evidence="6 7">
    <name type="scientific">Neptunitalea lumnitzerae</name>
    <dbReference type="NCBI Taxonomy" id="2965509"/>
    <lineage>
        <taxon>Bacteria</taxon>
        <taxon>Pseudomonadati</taxon>
        <taxon>Bacteroidota</taxon>
        <taxon>Flavobacteriia</taxon>
        <taxon>Flavobacteriales</taxon>
        <taxon>Flavobacteriaceae</taxon>
        <taxon>Neptunitalea</taxon>
    </lineage>
</organism>
<keyword evidence="3 4" id="KW-0560">Oxidoreductase</keyword>
<dbReference type="PANTHER" id="PTHR11592">
    <property type="entry name" value="GLUTATHIONE PEROXIDASE"/>
    <property type="match status" value="1"/>
</dbReference>
<evidence type="ECO:0000256" key="1">
    <source>
        <dbReference type="ARBA" id="ARBA00006926"/>
    </source>
</evidence>
<feature type="domain" description="Thioredoxin" evidence="5">
    <location>
        <begin position="3"/>
        <end position="163"/>
    </location>
</feature>
<gene>
    <name evidence="6" type="primary">gpo</name>
    <name evidence="6" type="ORF">Y10_26480</name>
</gene>